<dbReference type="InterPro" id="IPR006058">
    <property type="entry name" value="2Fe2S_fd_BS"/>
</dbReference>
<evidence type="ECO:0000256" key="10">
    <source>
        <dbReference type="RuleBase" id="RU364001"/>
    </source>
</evidence>
<proteinExistence type="inferred from homology"/>
<keyword evidence="9 10" id="KW-0411">Iron-sulfur</keyword>
<dbReference type="SUPFAM" id="SSF54292">
    <property type="entry name" value="2Fe-2S ferredoxin-like"/>
    <property type="match status" value="1"/>
</dbReference>
<keyword evidence="6 10" id="KW-0479">Metal-binding</keyword>
<keyword evidence="5 10" id="KW-0001">2Fe-2S</keyword>
<evidence type="ECO:0000256" key="4">
    <source>
        <dbReference type="ARBA" id="ARBA00022448"/>
    </source>
</evidence>
<dbReference type="NCBIfam" id="TIGR02008">
    <property type="entry name" value="fdx_plant"/>
    <property type="match status" value="1"/>
</dbReference>
<feature type="domain" description="2Fe-2S ferredoxin-type" evidence="11">
    <location>
        <begin position="54"/>
        <end position="164"/>
    </location>
</feature>
<dbReference type="PROSITE" id="PS00197">
    <property type="entry name" value="2FE2S_FER_1"/>
    <property type="match status" value="1"/>
</dbReference>
<comment type="cofactor">
    <cofactor evidence="10">
        <name>[2Fe-2S] cluster</name>
        <dbReference type="ChEBI" id="CHEBI:190135"/>
    </cofactor>
    <text evidence="10">Binds 1 [2Fe-2S] cluster.</text>
</comment>
<sequence length="168" mass="18046">MASITPALCGPVLNTSFLRKQPLNISSMRAFQNANAVFGVKGGNGGRVTAMAAYKVKLITPEGEKEITCPDNEYVLDAAEEMCIRDRTCPDNEYVLDAAEEVRIDLPYSCRAGSCSSCAAKIVSGQVDQSDGNFLDDDQIDAGFVLTCVAFPTSDLVIQTHKEDDLVA</sequence>
<dbReference type="Proteomes" id="UP000501690">
    <property type="component" value="Linkage Group LG1"/>
</dbReference>
<evidence type="ECO:0000256" key="5">
    <source>
        <dbReference type="ARBA" id="ARBA00022714"/>
    </source>
</evidence>
<dbReference type="PANTHER" id="PTHR43112:SF3">
    <property type="entry name" value="FERREDOXIN-2, CHLOROPLASTIC"/>
    <property type="match status" value="1"/>
</dbReference>
<dbReference type="GO" id="GO:0009055">
    <property type="term" value="F:electron transfer activity"/>
    <property type="evidence" value="ECO:0007669"/>
    <property type="project" value="InterPro"/>
</dbReference>
<evidence type="ECO:0000256" key="6">
    <source>
        <dbReference type="ARBA" id="ARBA00022723"/>
    </source>
</evidence>
<evidence type="ECO:0000313" key="12">
    <source>
        <dbReference type="EMBL" id="QCD76443.1"/>
    </source>
</evidence>
<dbReference type="Pfam" id="PF00111">
    <property type="entry name" value="Fer2"/>
    <property type="match status" value="1"/>
</dbReference>
<evidence type="ECO:0000259" key="11">
    <source>
        <dbReference type="PROSITE" id="PS51085"/>
    </source>
</evidence>
<protein>
    <recommendedName>
        <fullName evidence="10">Ferredoxin</fullName>
    </recommendedName>
</protein>
<dbReference type="GO" id="GO:0022900">
    <property type="term" value="P:electron transport chain"/>
    <property type="evidence" value="ECO:0007669"/>
    <property type="project" value="InterPro"/>
</dbReference>
<dbReference type="InterPro" id="IPR036010">
    <property type="entry name" value="2Fe-2S_ferredoxin-like_sf"/>
</dbReference>
<comment type="function">
    <text evidence="1 10">Ferredoxins are iron-sulfur proteins that transfer electrons in a wide variety of metabolic reactions.</text>
</comment>
<comment type="subcellular location">
    <subcellularLocation>
        <location evidence="2 10">Plastid</location>
        <location evidence="2 10">Chloroplast</location>
    </subcellularLocation>
</comment>
<dbReference type="InterPro" id="IPR010241">
    <property type="entry name" value="Fd_pln"/>
</dbReference>
<dbReference type="GO" id="GO:0051537">
    <property type="term" value="F:2 iron, 2 sulfur cluster binding"/>
    <property type="evidence" value="ECO:0007669"/>
    <property type="project" value="UniProtKB-KW"/>
</dbReference>
<keyword evidence="7 10" id="KW-0249">Electron transport</keyword>
<accession>A0A4D6KJC3</accession>
<dbReference type="AlphaFoldDB" id="A0A4D6KJC3"/>
<keyword evidence="13" id="KW-1185">Reference proteome</keyword>
<comment type="similarity">
    <text evidence="3 10">Belongs to the 2Fe2S plant-type ferredoxin family.</text>
</comment>
<dbReference type="Gene3D" id="3.10.20.30">
    <property type="match status" value="2"/>
</dbReference>
<evidence type="ECO:0000256" key="8">
    <source>
        <dbReference type="ARBA" id="ARBA00023004"/>
    </source>
</evidence>
<evidence type="ECO:0000256" key="3">
    <source>
        <dbReference type="ARBA" id="ARBA00007874"/>
    </source>
</evidence>
<dbReference type="PANTHER" id="PTHR43112">
    <property type="entry name" value="FERREDOXIN"/>
    <property type="match status" value="1"/>
</dbReference>
<keyword evidence="4 10" id="KW-0813">Transport</keyword>
<dbReference type="EMBL" id="CP039345">
    <property type="protein sequence ID" value="QCD76443.1"/>
    <property type="molecule type" value="Genomic_DNA"/>
</dbReference>
<evidence type="ECO:0000256" key="7">
    <source>
        <dbReference type="ARBA" id="ARBA00022982"/>
    </source>
</evidence>
<dbReference type="GO" id="GO:0046872">
    <property type="term" value="F:metal ion binding"/>
    <property type="evidence" value="ECO:0007669"/>
    <property type="project" value="UniProtKB-KW"/>
</dbReference>
<dbReference type="CDD" id="cd00207">
    <property type="entry name" value="fer2"/>
    <property type="match status" value="1"/>
</dbReference>
<evidence type="ECO:0000256" key="9">
    <source>
        <dbReference type="ARBA" id="ARBA00023014"/>
    </source>
</evidence>
<evidence type="ECO:0000313" key="13">
    <source>
        <dbReference type="Proteomes" id="UP000501690"/>
    </source>
</evidence>
<keyword evidence="10" id="KW-0934">Plastid</keyword>
<gene>
    <name evidence="12" type="ORF">DEO72_LG1g62</name>
</gene>
<keyword evidence="8 10" id="KW-0408">Iron</keyword>
<dbReference type="InterPro" id="IPR001041">
    <property type="entry name" value="2Fe-2S_ferredoxin-type"/>
</dbReference>
<dbReference type="PROSITE" id="PS51085">
    <property type="entry name" value="2FE2S_FER_2"/>
    <property type="match status" value="1"/>
</dbReference>
<dbReference type="GO" id="GO:0009570">
    <property type="term" value="C:chloroplast stroma"/>
    <property type="evidence" value="ECO:0007669"/>
    <property type="project" value="TreeGrafter"/>
</dbReference>
<organism evidence="12 13">
    <name type="scientific">Vigna unguiculata</name>
    <name type="common">Cowpea</name>
    <dbReference type="NCBI Taxonomy" id="3917"/>
    <lineage>
        <taxon>Eukaryota</taxon>
        <taxon>Viridiplantae</taxon>
        <taxon>Streptophyta</taxon>
        <taxon>Embryophyta</taxon>
        <taxon>Tracheophyta</taxon>
        <taxon>Spermatophyta</taxon>
        <taxon>Magnoliopsida</taxon>
        <taxon>eudicotyledons</taxon>
        <taxon>Gunneridae</taxon>
        <taxon>Pentapetalae</taxon>
        <taxon>rosids</taxon>
        <taxon>fabids</taxon>
        <taxon>Fabales</taxon>
        <taxon>Fabaceae</taxon>
        <taxon>Papilionoideae</taxon>
        <taxon>50 kb inversion clade</taxon>
        <taxon>NPAAA clade</taxon>
        <taxon>indigoferoid/millettioid clade</taxon>
        <taxon>Phaseoleae</taxon>
        <taxon>Vigna</taxon>
    </lineage>
</organism>
<name>A0A4D6KJC3_VIGUN</name>
<keyword evidence="10" id="KW-0150">Chloroplast</keyword>
<reference evidence="12 13" key="1">
    <citation type="submission" date="2019-04" db="EMBL/GenBank/DDBJ databases">
        <title>An improved genome assembly and genetic linkage map for asparagus bean, Vigna unguiculata ssp. sesquipedialis.</title>
        <authorList>
            <person name="Xia Q."/>
            <person name="Zhang R."/>
            <person name="Dong Y."/>
        </authorList>
    </citation>
    <scope>NUCLEOTIDE SEQUENCE [LARGE SCALE GENOMIC DNA]</scope>
    <source>
        <tissue evidence="12">Leaf</tissue>
    </source>
</reference>
<dbReference type="InterPro" id="IPR012675">
    <property type="entry name" value="Beta-grasp_dom_sf"/>
</dbReference>
<evidence type="ECO:0000256" key="2">
    <source>
        <dbReference type="ARBA" id="ARBA00004229"/>
    </source>
</evidence>
<evidence type="ECO:0000256" key="1">
    <source>
        <dbReference type="ARBA" id="ARBA00003532"/>
    </source>
</evidence>